<evidence type="ECO:0000313" key="2">
    <source>
        <dbReference type="Proteomes" id="UP000247409"/>
    </source>
</evidence>
<dbReference type="AlphaFoldDB" id="A0A2V3IUR6"/>
<dbReference type="EMBL" id="NBIV01000051">
    <property type="protein sequence ID" value="PXF45862.1"/>
    <property type="molecule type" value="Genomic_DNA"/>
</dbReference>
<comment type="caution">
    <text evidence="1">The sequence shown here is derived from an EMBL/GenBank/DDBJ whole genome shotgun (WGS) entry which is preliminary data.</text>
</comment>
<sequence>MGLPLVVMDGSRYYMGGTARVSGVGEIKVAVRRRDYAEMMNVAERRRRTV</sequence>
<gene>
    <name evidence="1" type="ORF">BWQ96_04399</name>
</gene>
<dbReference type="Proteomes" id="UP000247409">
    <property type="component" value="Unassembled WGS sequence"/>
</dbReference>
<proteinExistence type="predicted"/>
<organism evidence="1 2">
    <name type="scientific">Gracilariopsis chorda</name>
    <dbReference type="NCBI Taxonomy" id="448386"/>
    <lineage>
        <taxon>Eukaryota</taxon>
        <taxon>Rhodophyta</taxon>
        <taxon>Florideophyceae</taxon>
        <taxon>Rhodymeniophycidae</taxon>
        <taxon>Gracilariales</taxon>
        <taxon>Gracilariaceae</taxon>
        <taxon>Gracilariopsis</taxon>
    </lineage>
</organism>
<reference evidence="1 2" key="1">
    <citation type="journal article" date="2018" name="Mol. Biol. Evol.">
        <title>Analysis of the draft genome of the red seaweed Gracilariopsis chorda provides insights into genome size evolution in Rhodophyta.</title>
        <authorList>
            <person name="Lee J."/>
            <person name="Yang E.C."/>
            <person name="Graf L."/>
            <person name="Yang J.H."/>
            <person name="Qiu H."/>
            <person name="Zel Zion U."/>
            <person name="Chan C.X."/>
            <person name="Stephens T.G."/>
            <person name="Weber A.P.M."/>
            <person name="Boo G.H."/>
            <person name="Boo S.M."/>
            <person name="Kim K.M."/>
            <person name="Shin Y."/>
            <person name="Jung M."/>
            <person name="Lee S.J."/>
            <person name="Yim H.S."/>
            <person name="Lee J.H."/>
            <person name="Bhattacharya D."/>
            <person name="Yoon H.S."/>
        </authorList>
    </citation>
    <scope>NUCLEOTIDE SEQUENCE [LARGE SCALE GENOMIC DNA]</scope>
    <source>
        <strain evidence="1 2">SKKU-2015</strain>
        <tissue evidence="1">Whole body</tissue>
    </source>
</reference>
<evidence type="ECO:0000313" key="1">
    <source>
        <dbReference type="EMBL" id="PXF45862.1"/>
    </source>
</evidence>
<protein>
    <submittedName>
        <fullName evidence="1">Uncharacterized protein</fullName>
    </submittedName>
</protein>
<keyword evidence="2" id="KW-1185">Reference proteome</keyword>
<accession>A0A2V3IUR6</accession>
<name>A0A2V3IUR6_9FLOR</name>